<evidence type="ECO:0000259" key="9">
    <source>
        <dbReference type="PROSITE" id="PS51012"/>
    </source>
</evidence>
<keyword evidence="5 8" id="KW-0812">Transmembrane</keyword>
<dbReference type="InterPro" id="IPR013525">
    <property type="entry name" value="ABC2_TM"/>
</dbReference>
<name>A0A8J6YK95_9PROT</name>
<keyword evidence="4" id="KW-1003">Cell membrane</keyword>
<dbReference type="RefSeq" id="WP_192535016.1">
    <property type="nucleotide sequence ID" value="NZ_JACZHT010000012.1"/>
</dbReference>
<keyword evidence="11" id="KW-1185">Reference proteome</keyword>
<evidence type="ECO:0000256" key="8">
    <source>
        <dbReference type="SAM" id="Phobius"/>
    </source>
</evidence>
<comment type="similarity">
    <text evidence="2">Belongs to the ABC-2 integral membrane protein family.</text>
</comment>
<dbReference type="InterPro" id="IPR051449">
    <property type="entry name" value="ABC-2_transporter_component"/>
</dbReference>
<dbReference type="AlphaFoldDB" id="A0A8J6YK95"/>
<gene>
    <name evidence="10" type="ORF">IHV25_10150</name>
</gene>
<feature type="transmembrane region" description="Helical" evidence="8">
    <location>
        <begin position="261"/>
        <end position="285"/>
    </location>
</feature>
<dbReference type="InterPro" id="IPR047817">
    <property type="entry name" value="ABC2_TM_bact-type"/>
</dbReference>
<feature type="domain" description="ABC transmembrane type-2" evidence="9">
    <location>
        <begin position="147"/>
        <end position="376"/>
    </location>
</feature>
<evidence type="ECO:0000313" key="11">
    <source>
        <dbReference type="Proteomes" id="UP000631034"/>
    </source>
</evidence>
<dbReference type="Gene3D" id="3.40.1710.10">
    <property type="entry name" value="abc type-2 transporter like domain"/>
    <property type="match status" value="1"/>
</dbReference>
<dbReference type="PROSITE" id="PS51012">
    <property type="entry name" value="ABC_TM2"/>
    <property type="match status" value="1"/>
</dbReference>
<dbReference type="GO" id="GO:0140359">
    <property type="term" value="F:ABC-type transporter activity"/>
    <property type="evidence" value="ECO:0007669"/>
    <property type="project" value="InterPro"/>
</dbReference>
<evidence type="ECO:0000256" key="1">
    <source>
        <dbReference type="ARBA" id="ARBA00004651"/>
    </source>
</evidence>
<dbReference type="GO" id="GO:0005886">
    <property type="term" value="C:plasma membrane"/>
    <property type="evidence" value="ECO:0007669"/>
    <property type="project" value="UniProtKB-SubCell"/>
</dbReference>
<comment type="subcellular location">
    <subcellularLocation>
        <location evidence="1">Cell membrane</location>
        <topology evidence="1">Multi-pass membrane protein</topology>
    </subcellularLocation>
</comment>
<reference evidence="10" key="1">
    <citation type="submission" date="2020-10" db="EMBL/GenBank/DDBJ databases">
        <title>Genome sequence of the unusual species of purple photosynthetic bacteria, Phaeovibrio sulfidiphilus DSM 23193, type strain.</title>
        <authorList>
            <person name="Kyndt J.A."/>
            <person name="Meyer T.E."/>
        </authorList>
    </citation>
    <scope>NUCLEOTIDE SEQUENCE</scope>
    <source>
        <strain evidence="10">DSM 23193</strain>
    </source>
</reference>
<keyword evidence="7 8" id="KW-0472">Membrane</keyword>
<comment type="caution">
    <text evidence="10">The sequence shown here is derived from an EMBL/GenBank/DDBJ whole genome shotgun (WGS) entry which is preliminary data.</text>
</comment>
<feature type="transmembrane region" description="Helical" evidence="8">
    <location>
        <begin position="297"/>
        <end position="315"/>
    </location>
</feature>
<evidence type="ECO:0000256" key="5">
    <source>
        <dbReference type="ARBA" id="ARBA00022692"/>
    </source>
</evidence>
<dbReference type="PANTHER" id="PTHR30294:SF29">
    <property type="entry name" value="MULTIDRUG ABC TRANSPORTER PERMEASE YBHS-RELATED"/>
    <property type="match status" value="1"/>
</dbReference>
<feature type="transmembrane region" description="Helical" evidence="8">
    <location>
        <begin position="351"/>
        <end position="373"/>
    </location>
</feature>
<evidence type="ECO:0000256" key="3">
    <source>
        <dbReference type="ARBA" id="ARBA00022448"/>
    </source>
</evidence>
<evidence type="ECO:0000256" key="2">
    <source>
        <dbReference type="ARBA" id="ARBA00007783"/>
    </source>
</evidence>
<evidence type="ECO:0000313" key="10">
    <source>
        <dbReference type="EMBL" id="MBE1238001.1"/>
    </source>
</evidence>
<evidence type="ECO:0000256" key="6">
    <source>
        <dbReference type="ARBA" id="ARBA00022989"/>
    </source>
</evidence>
<sequence length="378" mass="41201">MSILASLHRWYALIIKELIQMRRDRMTFSMMLSVPLMQLALFGFAVNSDPKNLPAAVIDADRGPFGRAFTSALEVSGYFDIVARDSNEREAGALMASGAVQFVITIPEGFSRDVMRGDRPALLVEADATDPAATSNALGNLGLLAATALDRDLSGPLASLRQGPPPFELVVHKRYNEEGNTQFNVVPGLIGVVLSSTMVVMTAMAMTRERERGTLENILVTPIRPFEMMMGKISPYILIGLVQTVIILLASAFLFDVPFQGNLALLFACCMLFICANLAIGFIFSTIARTQLQAMQMASTFLLPSILLSGFMFPFRGMPGWAQALGEALPLTHFLRIVRGIILKGSTLADVAFDVGMLVAILLAIGFLSLRLYRRTLD</sequence>
<feature type="transmembrane region" description="Helical" evidence="8">
    <location>
        <begin position="185"/>
        <end position="206"/>
    </location>
</feature>
<dbReference type="Pfam" id="PF12698">
    <property type="entry name" value="ABC2_membrane_3"/>
    <property type="match status" value="1"/>
</dbReference>
<dbReference type="EMBL" id="JACZHT010000012">
    <property type="protein sequence ID" value="MBE1238001.1"/>
    <property type="molecule type" value="Genomic_DNA"/>
</dbReference>
<dbReference type="PANTHER" id="PTHR30294">
    <property type="entry name" value="MEMBRANE COMPONENT OF ABC TRANSPORTER YHHJ-RELATED"/>
    <property type="match status" value="1"/>
</dbReference>
<dbReference type="Proteomes" id="UP000631034">
    <property type="component" value="Unassembled WGS sequence"/>
</dbReference>
<accession>A0A8J6YK95</accession>
<evidence type="ECO:0000256" key="4">
    <source>
        <dbReference type="ARBA" id="ARBA00022475"/>
    </source>
</evidence>
<keyword evidence="6 8" id="KW-1133">Transmembrane helix</keyword>
<feature type="transmembrane region" description="Helical" evidence="8">
    <location>
        <begin position="233"/>
        <end position="255"/>
    </location>
</feature>
<keyword evidence="3" id="KW-0813">Transport</keyword>
<organism evidence="10 11">
    <name type="scientific">Phaeovibrio sulfidiphilus</name>
    <dbReference type="NCBI Taxonomy" id="1220600"/>
    <lineage>
        <taxon>Bacteria</taxon>
        <taxon>Pseudomonadati</taxon>
        <taxon>Pseudomonadota</taxon>
        <taxon>Alphaproteobacteria</taxon>
        <taxon>Rhodospirillales</taxon>
        <taxon>Rhodospirillaceae</taxon>
        <taxon>Phaeovibrio</taxon>
    </lineage>
</organism>
<evidence type="ECO:0000256" key="7">
    <source>
        <dbReference type="ARBA" id="ARBA00023136"/>
    </source>
</evidence>
<protein>
    <submittedName>
        <fullName evidence="10">ABC transporter permease</fullName>
    </submittedName>
</protein>
<proteinExistence type="inferred from homology"/>